<protein>
    <submittedName>
        <fullName evidence="2">Uncharacterized protein</fullName>
    </submittedName>
</protein>
<dbReference type="AlphaFoldDB" id="Q1EP99"/>
<name>Q1EP99_MUSAC</name>
<dbReference type="EMBL" id="AC186751">
    <property type="protein sequence ID" value="ABF70058.1"/>
    <property type="molecule type" value="Genomic_DNA"/>
</dbReference>
<proteinExistence type="predicted"/>
<feature type="compositionally biased region" description="Basic and acidic residues" evidence="1">
    <location>
        <begin position="86"/>
        <end position="100"/>
    </location>
</feature>
<reference evidence="2" key="1">
    <citation type="submission" date="2006-05" db="EMBL/GenBank/DDBJ databases">
        <authorList>
            <person name="Town C.D."/>
            <person name="Ronning C.M."/>
            <person name="Cheung F."/>
            <person name="Haas B.J."/>
            <person name="Althoff R."/>
            <person name="Arbogast T."/>
            <person name="Hine E."/>
            <person name="Piffanelli P."/>
            <person name="Tallon L.J."/>
        </authorList>
    </citation>
    <scope>NUCLEOTIDE SEQUENCE</scope>
</reference>
<gene>
    <name evidence="2" type="ORF">MA4_54N07.46</name>
</gene>
<sequence length="210" mass="24048">MVSGRDPVRALELRSRVWIKPSTEMELGMRPLRRLEERLRWTRPRAFQWWGTTPERLVAEMVAERRWCIWERMTAGPLAETGTPTTEREASQEKERREAVRGPGRCLGTVMGQRRKARERSVERARRAVVGMSRSGEQLARRRETRWRKGVSSSQAVALPWGEGSAQGEDGGTHSTPGGKARGRLSGMGTEGQRRRRRRSMCRKGVERVV</sequence>
<organism evidence="2">
    <name type="scientific">Musa acuminata</name>
    <name type="common">Banana</name>
    <name type="synonym">Musa cavendishii</name>
    <dbReference type="NCBI Taxonomy" id="4641"/>
    <lineage>
        <taxon>Eukaryota</taxon>
        <taxon>Viridiplantae</taxon>
        <taxon>Streptophyta</taxon>
        <taxon>Embryophyta</taxon>
        <taxon>Tracheophyta</taxon>
        <taxon>Spermatophyta</taxon>
        <taxon>Magnoliopsida</taxon>
        <taxon>Liliopsida</taxon>
        <taxon>Zingiberales</taxon>
        <taxon>Musaceae</taxon>
        <taxon>Musa</taxon>
    </lineage>
</organism>
<accession>Q1EP99</accession>
<evidence type="ECO:0000256" key="1">
    <source>
        <dbReference type="SAM" id="MobiDB-lite"/>
    </source>
</evidence>
<evidence type="ECO:0000313" key="2">
    <source>
        <dbReference type="EMBL" id="ABF70058.1"/>
    </source>
</evidence>
<feature type="region of interest" description="Disordered" evidence="1">
    <location>
        <begin position="77"/>
        <end position="210"/>
    </location>
</feature>